<feature type="region of interest" description="Disordered" evidence="1">
    <location>
        <begin position="67"/>
        <end position="112"/>
    </location>
</feature>
<accession>A0AAE1NFZ2</accession>
<reference evidence="2" key="1">
    <citation type="submission" date="2023-11" db="EMBL/GenBank/DDBJ databases">
        <title>Genome assemblies of two species of porcelain crab, Petrolisthes cinctipes and Petrolisthes manimaculis (Anomura: Porcellanidae).</title>
        <authorList>
            <person name="Angst P."/>
        </authorList>
    </citation>
    <scope>NUCLEOTIDE SEQUENCE</scope>
    <source>
        <strain evidence="2">PB745_02</strain>
        <tissue evidence="2">Gill</tissue>
    </source>
</reference>
<dbReference type="EMBL" id="JAWZYT010006308">
    <property type="protein sequence ID" value="KAK4288434.1"/>
    <property type="molecule type" value="Genomic_DNA"/>
</dbReference>
<evidence type="ECO:0000313" key="2">
    <source>
        <dbReference type="EMBL" id="KAK4288434.1"/>
    </source>
</evidence>
<dbReference type="AlphaFoldDB" id="A0AAE1NFZ2"/>
<feature type="region of interest" description="Disordered" evidence="1">
    <location>
        <begin position="1"/>
        <end position="24"/>
    </location>
</feature>
<name>A0AAE1NFZ2_9EUCA</name>
<comment type="caution">
    <text evidence="2">The sequence shown here is derived from an EMBL/GenBank/DDBJ whole genome shotgun (WGS) entry which is preliminary data.</text>
</comment>
<sequence>MEETDILTHSLTRGRRGSLSERDEVRNGRCRLGDNNEAGGSVDVDGSHHGIDCECFSSLQYSQVSARSNEGAGGEVSNPSRGIVGEEASVGGGGRGGTGLQVPTSEMSNGHR</sequence>
<evidence type="ECO:0000256" key="1">
    <source>
        <dbReference type="SAM" id="MobiDB-lite"/>
    </source>
</evidence>
<proteinExistence type="predicted"/>
<keyword evidence="3" id="KW-1185">Reference proteome</keyword>
<organism evidence="2 3">
    <name type="scientific">Petrolisthes manimaculis</name>
    <dbReference type="NCBI Taxonomy" id="1843537"/>
    <lineage>
        <taxon>Eukaryota</taxon>
        <taxon>Metazoa</taxon>
        <taxon>Ecdysozoa</taxon>
        <taxon>Arthropoda</taxon>
        <taxon>Crustacea</taxon>
        <taxon>Multicrustacea</taxon>
        <taxon>Malacostraca</taxon>
        <taxon>Eumalacostraca</taxon>
        <taxon>Eucarida</taxon>
        <taxon>Decapoda</taxon>
        <taxon>Pleocyemata</taxon>
        <taxon>Anomura</taxon>
        <taxon>Galatheoidea</taxon>
        <taxon>Porcellanidae</taxon>
        <taxon>Petrolisthes</taxon>
    </lineage>
</organism>
<gene>
    <name evidence="2" type="ORF">Pmani_038534</name>
</gene>
<feature type="compositionally biased region" description="Gly residues" evidence="1">
    <location>
        <begin position="90"/>
        <end position="99"/>
    </location>
</feature>
<feature type="compositionally biased region" description="Polar residues" evidence="1">
    <location>
        <begin position="101"/>
        <end position="112"/>
    </location>
</feature>
<dbReference type="Proteomes" id="UP001292094">
    <property type="component" value="Unassembled WGS sequence"/>
</dbReference>
<protein>
    <submittedName>
        <fullName evidence="2">Uncharacterized protein</fullName>
    </submittedName>
</protein>
<evidence type="ECO:0000313" key="3">
    <source>
        <dbReference type="Proteomes" id="UP001292094"/>
    </source>
</evidence>